<dbReference type="Proteomes" id="UP001310022">
    <property type="component" value="Unassembled WGS sequence"/>
</dbReference>
<organism evidence="1 2">
    <name type="scientific">Persicobacter diffluens</name>
    <dbReference type="NCBI Taxonomy" id="981"/>
    <lineage>
        <taxon>Bacteria</taxon>
        <taxon>Pseudomonadati</taxon>
        <taxon>Bacteroidota</taxon>
        <taxon>Cytophagia</taxon>
        <taxon>Cytophagales</taxon>
        <taxon>Persicobacteraceae</taxon>
        <taxon>Persicobacter</taxon>
    </lineage>
</organism>
<dbReference type="AlphaFoldDB" id="A0AAN4VYN1"/>
<comment type="caution">
    <text evidence="1">The sequence shown here is derived from an EMBL/GenBank/DDBJ whole genome shotgun (WGS) entry which is preliminary data.</text>
</comment>
<proteinExistence type="predicted"/>
<name>A0AAN4VYN1_9BACT</name>
<evidence type="ECO:0000313" key="1">
    <source>
        <dbReference type="EMBL" id="GJM62429.1"/>
    </source>
</evidence>
<dbReference type="EMBL" id="BQKE01000001">
    <property type="protein sequence ID" value="GJM62429.1"/>
    <property type="molecule type" value="Genomic_DNA"/>
</dbReference>
<sequence length="164" mass="18371">MPTAYSMKQISLNSIWLWVVLILFISACSTPQPPEFKGIHDIVFSPTSNNMVKVQAQARLFNPNKNKLVLNSVDLQMHLDQEPVAELVKDYDLPIPPEGEFDIPIELEVPMKMVQDKIFKGALLNFMGGKPIQAQFTGDIKVKASGIPVKVPVNIKKEIDLMNL</sequence>
<protein>
    <recommendedName>
        <fullName evidence="3">Late embryogenesis abundant protein LEA-2 subgroup domain-containing protein</fullName>
    </recommendedName>
</protein>
<evidence type="ECO:0008006" key="3">
    <source>
        <dbReference type="Google" id="ProtNLM"/>
    </source>
</evidence>
<dbReference type="SUPFAM" id="SSF117070">
    <property type="entry name" value="LEA14-like"/>
    <property type="match status" value="1"/>
</dbReference>
<reference evidence="1 2" key="1">
    <citation type="submission" date="2021-12" db="EMBL/GenBank/DDBJ databases">
        <title>Genome sequencing of bacteria with rrn-lacking chromosome and rrn-plasmid.</title>
        <authorList>
            <person name="Anda M."/>
            <person name="Iwasaki W."/>
        </authorList>
    </citation>
    <scope>NUCLEOTIDE SEQUENCE [LARGE SCALE GENOMIC DNA]</scope>
    <source>
        <strain evidence="1 2">NBRC 15940</strain>
    </source>
</reference>
<evidence type="ECO:0000313" key="2">
    <source>
        <dbReference type="Proteomes" id="UP001310022"/>
    </source>
</evidence>
<accession>A0AAN4VYN1</accession>
<keyword evidence="2" id="KW-1185">Reference proteome</keyword>
<gene>
    <name evidence="1" type="ORF">PEDI_29810</name>
</gene>
<dbReference type="Gene3D" id="2.60.40.1820">
    <property type="match status" value="1"/>
</dbReference>